<protein>
    <recommendedName>
        <fullName evidence="5">TIGR02302 family protein</fullName>
    </recommendedName>
</protein>
<feature type="region of interest" description="Disordered" evidence="1">
    <location>
        <begin position="541"/>
        <end position="567"/>
    </location>
</feature>
<dbReference type="AlphaFoldDB" id="A0A2R8AUY9"/>
<feature type="transmembrane region" description="Helical" evidence="2">
    <location>
        <begin position="153"/>
        <end position="172"/>
    </location>
</feature>
<evidence type="ECO:0000313" key="3">
    <source>
        <dbReference type="EMBL" id="SPF79810.1"/>
    </source>
</evidence>
<proteinExistence type="predicted"/>
<feature type="transmembrane region" description="Helical" evidence="2">
    <location>
        <begin position="34"/>
        <end position="53"/>
    </location>
</feature>
<dbReference type="InterPro" id="IPR012683">
    <property type="entry name" value="CHP02302_TM"/>
</dbReference>
<keyword evidence="2" id="KW-1133">Transmembrane helix</keyword>
<feature type="compositionally biased region" description="Polar residues" evidence="1">
    <location>
        <begin position="552"/>
        <end position="565"/>
    </location>
</feature>
<dbReference type="RefSeq" id="WP_108885646.1">
    <property type="nucleotide sequence ID" value="NZ_OMOJ01000002.1"/>
</dbReference>
<feature type="compositionally biased region" description="Low complexity" evidence="1">
    <location>
        <begin position="773"/>
        <end position="792"/>
    </location>
</feature>
<feature type="compositionally biased region" description="Basic and acidic residues" evidence="1">
    <location>
        <begin position="718"/>
        <end position="738"/>
    </location>
</feature>
<dbReference type="OrthoDB" id="8477685at2"/>
<dbReference type="Pfam" id="PF13779">
    <property type="entry name" value="DUF4175"/>
    <property type="match status" value="1"/>
</dbReference>
<keyword evidence="2" id="KW-0472">Membrane</keyword>
<keyword evidence="2" id="KW-0812">Transmembrane</keyword>
<evidence type="ECO:0000256" key="1">
    <source>
        <dbReference type="SAM" id="MobiDB-lite"/>
    </source>
</evidence>
<evidence type="ECO:0000256" key="2">
    <source>
        <dbReference type="SAM" id="Phobius"/>
    </source>
</evidence>
<dbReference type="Proteomes" id="UP000244904">
    <property type="component" value="Unassembled WGS sequence"/>
</dbReference>
<dbReference type="EMBL" id="OMOJ01000002">
    <property type="protein sequence ID" value="SPF79810.1"/>
    <property type="molecule type" value="Genomic_DNA"/>
</dbReference>
<name>A0A2R8AUY9_9RHOB</name>
<evidence type="ECO:0000313" key="4">
    <source>
        <dbReference type="Proteomes" id="UP000244904"/>
    </source>
</evidence>
<feature type="transmembrane region" description="Helical" evidence="2">
    <location>
        <begin position="59"/>
        <end position="80"/>
    </location>
</feature>
<feature type="compositionally biased region" description="Low complexity" evidence="1">
    <location>
        <begin position="651"/>
        <end position="692"/>
    </location>
</feature>
<reference evidence="4" key="1">
    <citation type="submission" date="2018-03" db="EMBL/GenBank/DDBJ databases">
        <authorList>
            <person name="Rodrigo-Torres L."/>
            <person name="Arahal R. D."/>
            <person name="Lucena T."/>
        </authorList>
    </citation>
    <scope>NUCLEOTIDE SEQUENCE [LARGE SCALE GENOMIC DNA]</scope>
    <source>
        <strain evidence="4">CECT 8871</strain>
    </source>
</reference>
<evidence type="ECO:0008006" key="5">
    <source>
        <dbReference type="Google" id="ProtNLM"/>
    </source>
</evidence>
<keyword evidence="4" id="KW-1185">Reference proteome</keyword>
<gene>
    <name evidence="3" type="ORF">PRI8871_01608</name>
</gene>
<organism evidence="3 4">
    <name type="scientific">Pseudoprimorskyibacter insulae</name>
    <dbReference type="NCBI Taxonomy" id="1695997"/>
    <lineage>
        <taxon>Bacteria</taxon>
        <taxon>Pseudomonadati</taxon>
        <taxon>Pseudomonadota</taxon>
        <taxon>Alphaproteobacteria</taxon>
        <taxon>Rhodobacterales</taxon>
        <taxon>Paracoccaceae</taxon>
        <taxon>Pseudoprimorskyibacter</taxon>
    </lineage>
</organism>
<feature type="region of interest" description="Disordered" evidence="1">
    <location>
        <begin position="760"/>
        <end position="817"/>
    </location>
</feature>
<sequence length="853" mass="93500">MPNRAKTTDRLTALTWPLRLTWAGLWAERIVRGFWPLWSVVMAAVAAVLLGLHDVAGPAATMAIGAVAVLGAVAALIFGLRRFAIPRRGDALARLDASMPGRPIQAVLDHQAIGQGDPASAAVWQAHQQRMQARLNDARAVEPDLRVAKADPFALRYVAALVLLVALLFGSVQRVQTLGTVPTGSAALASGPAWEGWIEPPAYTRLPSLYLADLNGEVLEIPKGSRVTLRLYGDPGVLTVDQSISPPTPEGAEQATVAFEVQRSGKLAINGPGGRSWDVAMLPDDAPMVRRDGDIEVTYEGQASIPFTALDDFGVVSGRAVIGLDLAAIDRRYGLRRDPEPRDAITVPLPMPIAGDRSEFTENLIEDFAQHAWANLPVTIEYQVMDAAGQDSAPFVEALSLPGRNFFDPMAAAVIEQRQAILWNRDNAADTAMILRAVSNRPDDIFRGAGTYLRFKTVLTRLEDLSSDGLTDEERDEIETAMWDLALVLEEGDLNDAIERLQRAQDRLAEAMKNGASDQEIAELMQELRQATDDYLRHLSRQAQQEAERNPNDQMAQQNQNSMEMSQDDLQRMMDRIQELMEQGRMAEAQEALDQLREMMENMQVTEGQQGQGQPSPGEQAMEGLADTLRQQQGLSDEAFRDLQEQFNPNAQAGQGQQNQGRNGSDGQGQQHDGQGTEGSQSGESGQGQEQSLAERQRALRDGLNQQRRNLPGSDSEAGDRAEQSLERAEGAMDRAEDALRDGDLAQALDNQAQAMEALREGLRDLGEAMAEQSQQTQSQQGMAQGNQSGQQRDPLGRNSGAEGQVGSDDGLLQGEDVYRRARELLDEIRRRTGEGDRPEVELEYLERLLDRF</sequence>
<feature type="region of interest" description="Disordered" evidence="1">
    <location>
        <begin position="651"/>
        <end position="738"/>
    </location>
</feature>
<accession>A0A2R8AUY9</accession>
<dbReference type="NCBIfam" id="TIGR02302">
    <property type="entry name" value="aProt_lowcomp"/>
    <property type="match status" value="1"/>
</dbReference>